<dbReference type="EMBL" id="JACGWO010000004">
    <property type="protein sequence ID" value="KAK4429037.1"/>
    <property type="molecule type" value="Genomic_DNA"/>
</dbReference>
<protein>
    <submittedName>
        <fullName evidence="2">Uncharacterized protein</fullName>
    </submittedName>
</protein>
<organism evidence="2 3">
    <name type="scientific">Sesamum alatum</name>
    <dbReference type="NCBI Taxonomy" id="300844"/>
    <lineage>
        <taxon>Eukaryota</taxon>
        <taxon>Viridiplantae</taxon>
        <taxon>Streptophyta</taxon>
        <taxon>Embryophyta</taxon>
        <taxon>Tracheophyta</taxon>
        <taxon>Spermatophyta</taxon>
        <taxon>Magnoliopsida</taxon>
        <taxon>eudicotyledons</taxon>
        <taxon>Gunneridae</taxon>
        <taxon>Pentapetalae</taxon>
        <taxon>asterids</taxon>
        <taxon>lamiids</taxon>
        <taxon>Lamiales</taxon>
        <taxon>Pedaliaceae</taxon>
        <taxon>Sesamum</taxon>
    </lineage>
</organism>
<evidence type="ECO:0000313" key="3">
    <source>
        <dbReference type="Proteomes" id="UP001293254"/>
    </source>
</evidence>
<dbReference type="EMBL" id="JACGWO010000004">
    <property type="protein sequence ID" value="KAK4429027.1"/>
    <property type="molecule type" value="Genomic_DNA"/>
</dbReference>
<reference evidence="2" key="1">
    <citation type="submission" date="2020-06" db="EMBL/GenBank/DDBJ databases">
        <authorList>
            <person name="Li T."/>
            <person name="Hu X."/>
            <person name="Zhang T."/>
            <person name="Song X."/>
            <person name="Zhang H."/>
            <person name="Dai N."/>
            <person name="Sheng W."/>
            <person name="Hou X."/>
            <person name="Wei L."/>
        </authorList>
    </citation>
    <scope>NUCLEOTIDE SEQUENCE</scope>
    <source>
        <strain evidence="2">3651</strain>
        <tissue evidence="2">Leaf</tissue>
    </source>
</reference>
<name>A0AAE1YFD0_9LAMI</name>
<evidence type="ECO:0000313" key="2">
    <source>
        <dbReference type="EMBL" id="KAK4429037.1"/>
    </source>
</evidence>
<dbReference type="Proteomes" id="UP001293254">
    <property type="component" value="Unassembled WGS sequence"/>
</dbReference>
<evidence type="ECO:0000313" key="1">
    <source>
        <dbReference type="EMBL" id="KAK4429027.1"/>
    </source>
</evidence>
<reference evidence="2" key="2">
    <citation type="journal article" date="2024" name="Plant">
        <title>Genomic evolution and insights into agronomic trait innovations of Sesamum species.</title>
        <authorList>
            <person name="Miao H."/>
            <person name="Wang L."/>
            <person name="Qu L."/>
            <person name="Liu H."/>
            <person name="Sun Y."/>
            <person name="Le M."/>
            <person name="Wang Q."/>
            <person name="Wei S."/>
            <person name="Zheng Y."/>
            <person name="Lin W."/>
            <person name="Duan Y."/>
            <person name="Cao H."/>
            <person name="Xiong S."/>
            <person name="Wang X."/>
            <person name="Wei L."/>
            <person name="Li C."/>
            <person name="Ma Q."/>
            <person name="Ju M."/>
            <person name="Zhao R."/>
            <person name="Li G."/>
            <person name="Mu C."/>
            <person name="Tian Q."/>
            <person name="Mei H."/>
            <person name="Zhang T."/>
            <person name="Gao T."/>
            <person name="Zhang H."/>
        </authorList>
    </citation>
    <scope>NUCLEOTIDE SEQUENCE</scope>
    <source>
        <strain evidence="2">3651</strain>
    </source>
</reference>
<proteinExistence type="predicted"/>
<dbReference type="AlphaFoldDB" id="A0AAE1YFD0"/>
<gene>
    <name evidence="1" type="ORF">Salat_1202700</name>
    <name evidence="2" type="ORF">Salat_1203700</name>
</gene>
<sequence>MVATSNELGFEFSYNDNLPVVEVKLRRGWVVWLNRCSRGNGEDDYFALATVDEPGANYFATRYMAYQGQHHQTRIPEDSTSLAMEPGWRIWVQHSHTIPLTIGALLQRTFQCSVSTF</sequence>
<accession>A0AAE1YFD0</accession>
<keyword evidence="3" id="KW-1185">Reference proteome</keyword>
<comment type="caution">
    <text evidence="2">The sequence shown here is derived from an EMBL/GenBank/DDBJ whole genome shotgun (WGS) entry which is preliminary data.</text>
</comment>